<protein>
    <submittedName>
        <fullName evidence="1">Uncharacterized protein</fullName>
    </submittedName>
</protein>
<accession>A0A4S4NNK0</accession>
<dbReference type="AlphaFoldDB" id="A0A4S4NNK0"/>
<keyword evidence="2" id="KW-1185">Reference proteome</keyword>
<organism evidence="1 2">
    <name type="scientific">Neolewinella litorea</name>
    <dbReference type="NCBI Taxonomy" id="2562452"/>
    <lineage>
        <taxon>Bacteria</taxon>
        <taxon>Pseudomonadati</taxon>
        <taxon>Bacteroidota</taxon>
        <taxon>Saprospiria</taxon>
        <taxon>Saprospirales</taxon>
        <taxon>Lewinellaceae</taxon>
        <taxon>Neolewinella</taxon>
    </lineage>
</organism>
<evidence type="ECO:0000313" key="1">
    <source>
        <dbReference type="EMBL" id="THH41432.1"/>
    </source>
</evidence>
<name>A0A4S4NNK0_9BACT</name>
<reference evidence="1 2" key="1">
    <citation type="submission" date="2019-04" db="EMBL/GenBank/DDBJ databases">
        <title>Lewinella litorea sp. nov., isolated from a marine sand.</title>
        <authorList>
            <person name="Yoon J.-H."/>
        </authorList>
    </citation>
    <scope>NUCLEOTIDE SEQUENCE [LARGE SCALE GENOMIC DNA]</scope>
    <source>
        <strain evidence="1 2">HSMS-39</strain>
    </source>
</reference>
<dbReference type="EMBL" id="SRSF01000001">
    <property type="protein sequence ID" value="THH41432.1"/>
    <property type="molecule type" value="Genomic_DNA"/>
</dbReference>
<proteinExistence type="predicted"/>
<dbReference type="Proteomes" id="UP000308528">
    <property type="component" value="Unassembled WGS sequence"/>
</dbReference>
<gene>
    <name evidence="1" type="ORF">E4021_02200</name>
</gene>
<sequence>MSNSTHIILALCMGVLIGLTSCTKEDDLTIPNNQSQEIGKYETKAGKSNINKLVAQVRQATVQYHDYQAALDDGFFNTEDCVSNPDGEGAMGVHFVRFDRLDDVHNPLEPEVLVYELRNNGTYKLVAVEYLHVGDTAPMFGGEVEFHPFSLPFADYELHLWLWKANPDGQFTDWNPNVSCPTE</sequence>
<evidence type="ECO:0000313" key="2">
    <source>
        <dbReference type="Proteomes" id="UP000308528"/>
    </source>
</evidence>
<comment type="caution">
    <text evidence="1">The sequence shown here is derived from an EMBL/GenBank/DDBJ whole genome shotgun (WGS) entry which is preliminary data.</text>
</comment>
<dbReference type="OrthoDB" id="2449873at2"/>
<dbReference type="RefSeq" id="WP_136456258.1">
    <property type="nucleotide sequence ID" value="NZ_SRSF01000001.1"/>
</dbReference>